<evidence type="ECO:0000313" key="2">
    <source>
        <dbReference type="Proteomes" id="UP000186894"/>
    </source>
</evidence>
<reference evidence="1 2" key="1">
    <citation type="submission" date="2016-09" db="EMBL/GenBank/DDBJ databases">
        <title>Rhizobium oryziradicis sp. nov., isolated from the root of rice.</title>
        <authorList>
            <person name="Zhao J."/>
            <person name="Zhang X."/>
        </authorList>
    </citation>
    <scope>NUCLEOTIDE SEQUENCE [LARGE SCALE GENOMIC DNA]</scope>
    <source>
        <strain evidence="1 2">N19</strain>
    </source>
</reference>
<dbReference type="PANTHER" id="PTHR42110:SF1">
    <property type="entry name" value="L-ASPARAGINASE, PUTATIVE (AFU_ORTHOLOGUE AFUA_3G11890)-RELATED"/>
    <property type="match status" value="1"/>
</dbReference>
<dbReference type="InterPro" id="IPR010349">
    <property type="entry name" value="Asparaginase_II"/>
</dbReference>
<dbReference type="PANTHER" id="PTHR42110">
    <property type="entry name" value="L-ASPARAGINASE, PUTATIVE (AFU_ORTHOLOGUE AFUA_3G11890)-RELATED"/>
    <property type="match status" value="1"/>
</dbReference>
<keyword evidence="2" id="KW-1185">Reference proteome</keyword>
<dbReference type="RefSeq" id="WP_075638567.1">
    <property type="nucleotide sequence ID" value="NZ_MKIM01000024.1"/>
</dbReference>
<gene>
    <name evidence="1" type="ORF">BJF95_10245</name>
</gene>
<sequence length="335" mass="35602">MNNPVTVEVTRGNRVESRHHGAAVVVDGDGNLVFSAGDVDAPTFPRSACKAMQALPLIESGAADAYGLSDQQLALACSSHSGEDAHVETAASMLAKAGHNDDVLECGAHWSFDQKTLIHQVRTLEKPTALHNNCSGKHSGFICACAHMGYELKGYVEYDHPLQRDIRATMQNLTGAVLDHDSCGTDGCSIPTYAVPLKALAHGFAKMGTGQGLEPLRAKASKRLIDACMAEPFFVAGTKRACTAIMQIAPGKIFAKTGAEGVFCAVLPDQGLSIAVKAEDGVTRAAEAMITALLARYFDRDSSEHAALMAMTNKPMHNWNGRHVGDVRVTDVLFG</sequence>
<evidence type="ECO:0000313" key="1">
    <source>
        <dbReference type="EMBL" id="OLP45551.1"/>
    </source>
</evidence>
<dbReference type="AlphaFoldDB" id="A0A1Q8ZTY1"/>
<name>A0A1Q8ZTY1_9HYPH</name>
<accession>A0A1Q8ZTY1</accession>
<dbReference type="Proteomes" id="UP000186894">
    <property type="component" value="Unassembled WGS sequence"/>
</dbReference>
<dbReference type="STRING" id="1867956.BJF95_10245"/>
<dbReference type="EMBL" id="MKIM01000024">
    <property type="protein sequence ID" value="OLP45551.1"/>
    <property type="molecule type" value="Genomic_DNA"/>
</dbReference>
<organism evidence="1 2">
    <name type="scientific">Rhizobium oryziradicis</name>
    <dbReference type="NCBI Taxonomy" id="1867956"/>
    <lineage>
        <taxon>Bacteria</taxon>
        <taxon>Pseudomonadati</taxon>
        <taxon>Pseudomonadota</taxon>
        <taxon>Alphaproteobacteria</taxon>
        <taxon>Hyphomicrobiales</taxon>
        <taxon>Rhizobiaceae</taxon>
        <taxon>Rhizobium/Agrobacterium group</taxon>
        <taxon>Rhizobium</taxon>
    </lineage>
</organism>
<protein>
    <submittedName>
        <fullName evidence="1">Asparaginase</fullName>
    </submittedName>
</protein>
<dbReference type="OrthoDB" id="9780674at2"/>
<dbReference type="Pfam" id="PF06089">
    <property type="entry name" value="Asparaginase_II"/>
    <property type="match status" value="1"/>
</dbReference>
<comment type="caution">
    <text evidence="1">The sequence shown here is derived from an EMBL/GenBank/DDBJ whole genome shotgun (WGS) entry which is preliminary data.</text>
</comment>
<proteinExistence type="predicted"/>